<keyword evidence="2" id="KW-1185">Reference proteome</keyword>
<protein>
    <submittedName>
        <fullName evidence="1">Uncharacterized protein</fullName>
    </submittedName>
</protein>
<dbReference type="KEGG" id="ffu:CLAFUR5_10924"/>
<evidence type="ECO:0000313" key="1">
    <source>
        <dbReference type="EMBL" id="UJO21279.1"/>
    </source>
</evidence>
<reference evidence="1" key="1">
    <citation type="submission" date="2021-12" db="EMBL/GenBank/DDBJ databases">
        <authorList>
            <person name="Zaccaron A."/>
            <person name="Stergiopoulos I."/>
        </authorList>
    </citation>
    <scope>NUCLEOTIDE SEQUENCE</scope>
    <source>
        <strain evidence="1">Race5_Kim</strain>
    </source>
</reference>
<dbReference type="Proteomes" id="UP000756132">
    <property type="component" value="Chromosome 8"/>
</dbReference>
<accession>A0A9Q8USW5</accession>
<dbReference type="OrthoDB" id="3647705at2759"/>
<dbReference type="EMBL" id="CP090170">
    <property type="protein sequence ID" value="UJO21279.1"/>
    <property type="molecule type" value="Genomic_DNA"/>
</dbReference>
<organism evidence="1 2">
    <name type="scientific">Passalora fulva</name>
    <name type="common">Tomato leaf mold</name>
    <name type="synonym">Cladosporium fulvum</name>
    <dbReference type="NCBI Taxonomy" id="5499"/>
    <lineage>
        <taxon>Eukaryota</taxon>
        <taxon>Fungi</taxon>
        <taxon>Dikarya</taxon>
        <taxon>Ascomycota</taxon>
        <taxon>Pezizomycotina</taxon>
        <taxon>Dothideomycetes</taxon>
        <taxon>Dothideomycetidae</taxon>
        <taxon>Mycosphaerellales</taxon>
        <taxon>Mycosphaerellaceae</taxon>
        <taxon>Fulvia</taxon>
    </lineage>
</organism>
<dbReference type="GeneID" id="71990802"/>
<reference evidence="1" key="2">
    <citation type="journal article" date="2022" name="Microb. Genom.">
        <title>A chromosome-scale genome assembly of the tomato pathogen Cladosporium fulvum reveals a compartmentalized genome architecture and the presence of a dispensable chromosome.</title>
        <authorList>
            <person name="Zaccaron A.Z."/>
            <person name="Chen L.H."/>
            <person name="Samaras A."/>
            <person name="Stergiopoulos I."/>
        </authorList>
    </citation>
    <scope>NUCLEOTIDE SEQUENCE</scope>
    <source>
        <strain evidence="1">Race5_Kim</strain>
    </source>
</reference>
<sequence length="265" mass="30543">MILLAYMTAGTASLPSTSSAFQIMVSAPPTTFFDLPAEIRPQIYEYINVPVSGLRGGCGFNGGRRLRIDNSTINSYPRQKLDRISRFAEVNRQIRKEFLPVYHSTRPLQIRAGRKKAETTRRWLRLFGASRIPLSRQITVQSVQCCCTVEQQDGVWHVMAYPPEDVRYHSIFGAPWEELQKEHKEIEATSTAMATAIVHWSMRRSPDRSLFLTRKGIEAILEYLWEKARDHLYVASHGLTLWCFESQYTKIDWPGYDEGTQRSYC</sequence>
<gene>
    <name evidence="1" type="ORF">CLAFUR5_10924</name>
</gene>
<name>A0A9Q8USW5_PASFU</name>
<dbReference type="AlphaFoldDB" id="A0A9Q8USW5"/>
<dbReference type="RefSeq" id="XP_047765645.1">
    <property type="nucleotide sequence ID" value="XM_047910072.1"/>
</dbReference>
<evidence type="ECO:0000313" key="2">
    <source>
        <dbReference type="Proteomes" id="UP000756132"/>
    </source>
</evidence>
<proteinExistence type="predicted"/>